<feature type="compositionally biased region" description="Low complexity" evidence="1">
    <location>
        <begin position="1"/>
        <end position="15"/>
    </location>
</feature>
<accession>A0ABQ3R185</accession>
<feature type="region of interest" description="Disordered" evidence="1">
    <location>
        <begin position="358"/>
        <end position="400"/>
    </location>
</feature>
<gene>
    <name evidence="3" type="ORF">Sviol_77090</name>
</gene>
<feature type="region of interest" description="Disordered" evidence="1">
    <location>
        <begin position="130"/>
        <end position="168"/>
    </location>
</feature>
<name>A0ABQ3R185_9ACTN</name>
<sequence length="400" mass="43173">MSEKPPSSKGSSGDDSLPEGMPDEIWEQFVRDTEQDIRKSAPKEPSARARMVAERLRREQEAAESQSRGRKGRKRPAEPEGWRTGPAWQEMNGRAGRRRRMWGVLGIFVAAGVLLVALNPSRALSLITGDDSSGETATAQLPPETAAPTAAPSFSDPDHPTLKEPFRGSPAVQYADGAAGIELPEATALGGLSKEQVAAGLTRTRDLLIDANLNPATLRGGRPDAALALIDPLQKDVLGRFTTDLAKPDKDHDPLNFFSRFDPRKLKLVGDVVKTRGRMTVGKDAKSGVVVHADYTFVYPLVKTAPGSTEVARTIVRRILDVQVSDPSVMRSTAGKLWIVKYDVDIANSACDSNDGYLHPDFADETPSGPSPSGSAVDPYDRSRELTPDRPEGCGLVSRT</sequence>
<comment type="caution">
    <text evidence="3">The sequence shown here is derived from an EMBL/GenBank/DDBJ whole genome shotgun (WGS) entry which is preliminary data.</text>
</comment>
<keyword evidence="2" id="KW-0812">Transmembrane</keyword>
<feature type="compositionally biased region" description="Basic and acidic residues" evidence="1">
    <location>
        <begin position="29"/>
        <end position="61"/>
    </location>
</feature>
<feature type="compositionally biased region" description="Basic and acidic residues" evidence="1">
    <location>
        <begin position="379"/>
        <end position="392"/>
    </location>
</feature>
<dbReference type="Proteomes" id="UP001050808">
    <property type="component" value="Unassembled WGS sequence"/>
</dbReference>
<feature type="transmembrane region" description="Helical" evidence="2">
    <location>
        <begin position="101"/>
        <end position="118"/>
    </location>
</feature>
<reference evidence="3" key="1">
    <citation type="submission" date="2024-05" db="EMBL/GenBank/DDBJ databases">
        <title>Whole genome shotgun sequence of Streptomyces violascens NBRC 12920.</title>
        <authorList>
            <person name="Komaki H."/>
            <person name="Tamura T."/>
        </authorList>
    </citation>
    <scope>NUCLEOTIDE SEQUENCE</scope>
    <source>
        <strain evidence="3">NBRC 12920</strain>
    </source>
</reference>
<feature type="region of interest" description="Disordered" evidence="1">
    <location>
        <begin position="1"/>
        <end position="94"/>
    </location>
</feature>
<keyword evidence="2" id="KW-1133">Transmembrane helix</keyword>
<evidence type="ECO:0000313" key="3">
    <source>
        <dbReference type="EMBL" id="GHI43301.1"/>
    </source>
</evidence>
<keyword evidence="4" id="KW-1185">Reference proteome</keyword>
<keyword evidence="2" id="KW-0472">Membrane</keyword>
<evidence type="ECO:0000256" key="1">
    <source>
        <dbReference type="SAM" id="MobiDB-lite"/>
    </source>
</evidence>
<feature type="compositionally biased region" description="Basic and acidic residues" evidence="1">
    <location>
        <begin position="156"/>
        <end position="166"/>
    </location>
</feature>
<protein>
    <submittedName>
        <fullName evidence="3">Uncharacterized protein</fullName>
    </submittedName>
</protein>
<feature type="compositionally biased region" description="Low complexity" evidence="1">
    <location>
        <begin position="136"/>
        <end position="152"/>
    </location>
</feature>
<dbReference type="RefSeq" id="WP_226600094.1">
    <property type="nucleotide sequence ID" value="NZ_BMUA01000007.1"/>
</dbReference>
<proteinExistence type="predicted"/>
<evidence type="ECO:0000256" key="2">
    <source>
        <dbReference type="SAM" id="Phobius"/>
    </source>
</evidence>
<organism evidence="3 4">
    <name type="scientific">Streptomyces violascens</name>
    <dbReference type="NCBI Taxonomy" id="67381"/>
    <lineage>
        <taxon>Bacteria</taxon>
        <taxon>Bacillati</taxon>
        <taxon>Actinomycetota</taxon>
        <taxon>Actinomycetes</taxon>
        <taxon>Kitasatosporales</taxon>
        <taxon>Streptomycetaceae</taxon>
        <taxon>Streptomyces</taxon>
    </lineage>
</organism>
<evidence type="ECO:0000313" key="4">
    <source>
        <dbReference type="Proteomes" id="UP001050808"/>
    </source>
</evidence>
<dbReference type="EMBL" id="BNDY01000020">
    <property type="protein sequence ID" value="GHI43301.1"/>
    <property type="molecule type" value="Genomic_DNA"/>
</dbReference>